<dbReference type="AlphaFoldDB" id="A0A8H3GLC7"/>
<comment type="caution">
    <text evidence="3">The sequence shown here is derived from an EMBL/GenBank/DDBJ whole genome shotgun (WGS) entry which is preliminary data.</text>
</comment>
<dbReference type="EMBL" id="CAJMWQ010001569">
    <property type="protein sequence ID" value="CAE6455667.1"/>
    <property type="molecule type" value="Genomic_DNA"/>
</dbReference>
<feature type="chain" id="PRO_5034516609" evidence="2">
    <location>
        <begin position="21"/>
        <end position="297"/>
    </location>
</feature>
<evidence type="ECO:0000313" key="4">
    <source>
        <dbReference type="Proteomes" id="UP000663826"/>
    </source>
</evidence>
<protein>
    <submittedName>
        <fullName evidence="3">Uncharacterized protein</fullName>
    </submittedName>
</protein>
<sequence length="297" mass="32371">MRFNFSSLLTIAAAATTVLAHPSKRAQELNPPPSVLKHTEWDKLTPASVETVTNAKRFAQGLPPLNPRRRNPNRSVHRAVAHARGTRVITAPRSETSPSVPISEKCNILVKKAGTEENLGFVSPEWNRFAEYGPLQGAQDGSLEVAMSYSSDSHKQLDLLTTNGKSAHHPFFGASSGYGSSDDDLKEDTPNYLILTGNTQTLPGSSPSYDAENSFSEETSIPVSSQSAIWEYDPTSKNFSAWWVNADGSSVKPRILWSNQGDTMFVLTQSPAMFRETFGVEAPEVTFTCVQPVVTPA</sequence>
<gene>
    <name evidence="3" type="ORF">RDB_LOCUS82783</name>
</gene>
<dbReference type="Proteomes" id="UP000663826">
    <property type="component" value="Unassembled WGS sequence"/>
</dbReference>
<proteinExistence type="predicted"/>
<keyword evidence="2" id="KW-0732">Signal</keyword>
<organism evidence="3 4">
    <name type="scientific">Rhizoctonia solani</name>
    <dbReference type="NCBI Taxonomy" id="456999"/>
    <lineage>
        <taxon>Eukaryota</taxon>
        <taxon>Fungi</taxon>
        <taxon>Dikarya</taxon>
        <taxon>Basidiomycota</taxon>
        <taxon>Agaricomycotina</taxon>
        <taxon>Agaricomycetes</taxon>
        <taxon>Cantharellales</taxon>
        <taxon>Ceratobasidiaceae</taxon>
        <taxon>Rhizoctonia</taxon>
    </lineage>
</organism>
<name>A0A8H3GLC7_9AGAM</name>
<accession>A0A8H3GLC7</accession>
<evidence type="ECO:0000256" key="1">
    <source>
        <dbReference type="SAM" id="MobiDB-lite"/>
    </source>
</evidence>
<reference evidence="3" key="1">
    <citation type="submission" date="2021-01" db="EMBL/GenBank/DDBJ databases">
        <authorList>
            <person name="Kaushik A."/>
        </authorList>
    </citation>
    <scope>NUCLEOTIDE SEQUENCE</scope>
    <source>
        <strain evidence="3">AG1-1B</strain>
    </source>
</reference>
<feature type="signal peptide" evidence="2">
    <location>
        <begin position="1"/>
        <end position="20"/>
    </location>
</feature>
<evidence type="ECO:0000313" key="3">
    <source>
        <dbReference type="EMBL" id="CAE6455667.1"/>
    </source>
</evidence>
<evidence type="ECO:0000256" key="2">
    <source>
        <dbReference type="SAM" id="SignalP"/>
    </source>
</evidence>
<feature type="region of interest" description="Disordered" evidence="1">
    <location>
        <begin position="197"/>
        <end position="217"/>
    </location>
</feature>